<evidence type="ECO:0000313" key="3">
    <source>
        <dbReference type="Proteomes" id="UP001444071"/>
    </source>
</evidence>
<dbReference type="Pfam" id="PF00373">
    <property type="entry name" value="FERM_M"/>
    <property type="match status" value="1"/>
</dbReference>
<dbReference type="Gene3D" id="2.30.29.30">
    <property type="entry name" value="Pleckstrin-homology domain (PH domain)/Phosphotyrosine-binding domain (PTB)"/>
    <property type="match status" value="1"/>
</dbReference>
<dbReference type="Pfam" id="PF02174">
    <property type="entry name" value="IRS"/>
    <property type="match status" value="1"/>
</dbReference>
<name>A0ABV0WSP3_9TELE</name>
<dbReference type="SUPFAM" id="SSF50729">
    <property type="entry name" value="PH domain-like"/>
    <property type="match status" value="1"/>
</dbReference>
<reference evidence="2 3" key="1">
    <citation type="submission" date="2021-06" db="EMBL/GenBank/DDBJ databases">
        <authorList>
            <person name="Palmer J.M."/>
        </authorList>
    </citation>
    <scope>NUCLEOTIDE SEQUENCE [LARGE SCALE GENOMIC DNA]</scope>
    <source>
        <strain evidence="2 3">XR_2019</strain>
        <tissue evidence="2">Muscle</tissue>
    </source>
</reference>
<feature type="domain" description="FERM" evidence="1">
    <location>
        <begin position="1"/>
        <end position="291"/>
    </location>
</feature>
<dbReference type="InterPro" id="IPR019748">
    <property type="entry name" value="FERM_central"/>
</dbReference>
<dbReference type="PANTHER" id="PTHR22692:SF24">
    <property type="entry name" value="MYOSIN VIIB"/>
    <property type="match status" value="1"/>
</dbReference>
<evidence type="ECO:0000259" key="1">
    <source>
        <dbReference type="PROSITE" id="PS50057"/>
    </source>
</evidence>
<dbReference type="InterPro" id="IPR051567">
    <property type="entry name" value="Unconventional_Myosin_ATPase"/>
</dbReference>
<feature type="non-terminal residue" evidence="2">
    <location>
        <position position="1"/>
    </location>
</feature>
<dbReference type="InterPro" id="IPR014352">
    <property type="entry name" value="FERM/acyl-CoA-bd_prot_sf"/>
</dbReference>
<keyword evidence="3" id="KW-1185">Reference proteome</keyword>
<organism evidence="2 3">
    <name type="scientific">Xenotaenia resolanae</name>
    <dbReference type="NCBI Taxonomy" id="208358"/>
    <lineage>
        <taxon>Eukaryota</taxon>
        <taxon>Metazoa</taxon>
        <taxon>Chordata</taxon>
        <taxon>Craniata</taxon>
        <taxon>Vertebrata</taxon>
        <taxon>Euteleostomi</taxon>
        <taxon>Actinopterygii</taxon>
        <taxon>Neopterygii</taxon>
        <taxon>Teleostei</taxon>
        <taxon>Neoteleostei</taxon>
        <taxon>Acanthomorphata</taxon>
        <taxon>Ovalentaria</taxon>
        <taxon>Atherinomorphae</taxon>
        <taxon>Cyprinodontiformes</taxon>
        <taxon>Goodeidae</taxon>
        <taxon>Xenotaenia</taxon>
    </lineage>
</organism>
<dbReference type="InterPro" id="IPR000299">
    <property type="entry name" value="FERM_domain"/>
</dbReference>
<dbReference type="SMART" id="SM00295">
    <property type="entry name" value="B41"/>
    <property type="match status" value="1"/>
</dbReference>
<dbReference type="PANTHER" id="PTHR22692">
    <property type="entry name" value="MYOSIN VII, XV"/>
    <property type="match status" value="1"/>
</dbReference>
<dbReference type="Gene3D" id="1.20.80.10">
    <property type="match status" value="1"/>
</dbReference>
<protein>
    <recommendedName>
        <fullName evidence="1">FERM domain-containing protein</fullName>
    </recommendedName>
</protein>
<dbReference type="CDD" id="cd14473">
    <property type="entry name" value="FERM_B-lobe"/>
    <property type="match status" value="1"/>
</dbReference>
<proteinExistence type="predicted"/>
<sequence length="302" mass="35134">LVEVSSTTTNRELRYSIAAQLSLSSPEGYGLYMKATHKMVSLDEDQYFFDNLRLPADVPKKGKKVKEVNPSNVLFLVIFRRKLWFNVNPGKDLVADLTFHFPQEVPRYLRGYHSCTKEDMFNLGGLLFRVAVDSDRSQFVMIPRMLNELIPADQIQIMLPEEWKKNIISSYNRQSGITVQEAKIAFLTEISNWPTFGSSFFDVKQTCEPDYPPILWFTISKKGVSLIDPKTKELQVMHPFNRIIEYSSRGNFFQMTIRTLVKSVIFVCETSQASTIEDLIKSYVRMYEEQKQITRPRKNMFF</sequence>
<dbReference type="Proteomes" id="UP001444071">
    <property type="component" value="Unassembled WGS sequence"/>
</dbReference>
<dbReference type="PROSITE" id="PS50057">
    <property type="entry name" value="FERM_3"/>
    <property type="match status" value="1"/>
</dbReference>
<dbReference type="InterPro" id="IPR035963">
    <property type="entry name" value="FERM_2"/>
</dbReference>
<dbReference type="SUPFAM" id="SSF47031">
    <property type="entry name" value="Second domain of FERM"/>
    <property type="match status" value="1"/>
</dbReference>
<dbReference type="InterPro" id="IPR011993">
    <property type="entry name" value="PH-like_dom_sf"/>
</dbReference>
<evidence type="ECO:0000313" key="2">
    <source>
        <dbReference type="EMBL" id="MEQ2272007.1"/>
    </source>
</evidence>
<dbReference type="InterPro" id="IPR002404">
    <property type="entry name" value="IRS_PTB"/>
</dbReference>
<accession>A0ABV0WSP3</accession>
<gene>
    <name evidence="2" type="ORF">XENORESO_012872</name>
</gene>
<dbReference type="EMBL" id="JAHRIM010064054">
    <property type="protein sequence ID" value="MEQ2272007.1"/>
    <property type="molecule type" value="Genomic_DNA"/>
</dbReference>
<dbReference type="Gene3D" id="3.10.20.90">
    <property type="entry name" value="Phosphatidylinositol 3-kinase Catalytic Subunit, Chain A, domain 1"/>
    <property type="match status" value="1"/>
</dbReference>
<dbReference type="InterPro" id="IPR019749">
    <property type="entry name" value="Band_41_domain"/>
</dbReference>
<comment type="caution">
    <text evidence="2">The sequence shown here is derived from an EMBL/GenBank/DDBJ whole genome shotgun (WGS) entry which is preliminary data.</text>
</comment>